<reference evidence="1" key="1">
    <citation type="journal article" date="2020" name="Nature">
        <title>Giant virus diversity and host interactions through global metagenomics.</title>
        <authorList>
            <person name="Schulz F."/>
            <person name="Roux S."/>
            <person name="Paez-Espino D."/>
            <person name="Jungbluth S."/>
            <person name="Walsh D.A."/>
            <person name="Denef V.J."/>
            <person name="McMahon K.D."/>
            <person name="Konstantinidis K.T."/>
            <person name="Eloe-Fadrosh E.A."/>
            <person name="Kyrpides N.C."/>
            <person name="Woyke T."/>
        </authorList>
    </citation>
    <scope>NUCLEOTIDE SEQUENCE</scope>
    <source>
        <strain evidence="1">GVMAG-S-ERX555967-131</strain>
    </source>
</reference>
<proteinExistence type="predicted"/>
<protein>
    <submittedName>
        <fullName evidence="1">Uncharacterized protein</fullName>
    </submittedName>
</protein>
<organism evidence="1">
    <name type="scientific">viral metagenome</name>
    <dbReference type="NCBI Taxonomy" id="1070528"/>
    <lineage>
        <taxon>unclassified sequences</taxon>
        <taxon>metagenomes</taxon>
        <taxon>organismal metagenomes</taxon>
    </lineage>
</organism>
<evidence type="ECO:0000313" key="1">
    <source>
        <dbReference type="EMBL" id="QHT37003.1"/>
    </source>
</evidence>
<name>A0A6C0F8Q7_9ZZZZ</name>
<dbReference type="EMBL" id="MN738789">
    <property type="protein sequence ID" value="QHT37003.1"/>
    <property type="molecule type" value="Genomic_DNA"/>
</dbReference>
<dbReference type="AlphaFoldDB" id="A0A6C0F8Q7"/>
<sequence length="187" mass="21582">MKIGIYVIGESFSNKWLLNWTNFITNSVKSNNYEIHLLNHTEMTFNKEFENFVAKTEKLLFLTNKIIPDFTKINKLIEHSNNDANNNSMICAKIIASDMNYIDATKNNQQISNEIVQFWINENPNSALLQVDTGHLKCSIIKSELLISFLNNYNANMTIKLDDFILKLAKVYIAVHEHCISETTVFL</sequence>
<accession>A0A6C0F8Q7</accession>